<organism evidence="4 5">
    <name type="scientific">Pseudomonas entomophila</name>
    <dbReference type="NCBI Taxonomy" id="312306"/>
    <lineage>
        <taxon>Bacteria</taxon>
        <taxon>Pseudomonadati</taxon>
        <taxon>Pseudomonadota</taxon>
        <taxon>Gammaproteobacteria</taxon>
        <taxon>Pseudomonadales</taxon>
        <taxon>Pseudomonadaceae</taxon>
        <taxon>Pseudomonas</taxon>
    </lineage>
</organism>
<gene>
    <name evidence="4" type="ORF">RAH46_12240</name>
</gene>
<keyword evidence="2" id="KW-0067">ATP-binding</keyword>
<evidence type="ECO:0000259" key="3">
    <source>
        <dbReference type="Pfam" id="PF06414"/>
    </source>
</evidence>
<keyword evidence="1" id="KW-0547">Nucleotide-binding</keyword>
<protein>
    <submittedName>
        <fullName evidence="4">Zeta toxin family protein</fullName>
    </submittedName>
</protein>
<dbReference type="InterPro" id="IPR010488">
    <property type="entry name" value="Zeta_toxin_domain"/>
</dbReference>
<reference evidence="4 5" key="1">
    <citation type="submission" date="2023-08" db="EMBL/GenBank/DDBJ databases">
        <title>Complete Genome Sequence of Pseudomonas entomophila TVIN A01.</title>
        <authorList>
            <person name="Shelke T."/>
            <person name="Mahar N.S."/>
            <person name="Gupta I."/>
            <person name="Gupta V."/>
        </authorList>
    </citation>
    <scope>NUCLEOTIDE SEQUENCE [LARGE SCALE GENOMIC DNA]</scope>
    <source>
        <strain evidence="4 5">TVIN-A01</strain>
    </source>
</reference>
<dbReference type="GeneID" id="32806496"/>
<evidence type="ECO:0000313" key="5">
    <source>
        <dbReference type="Proteomes" id="UP001183127"/>
    </source>
</evidence>
<evidence type="ECO:0000256" key="1">
    <source>
        <dbReference type="ARBA" id="ARBA00022741"/>
    </source>
</evidence>
<proteinExistence type="predicted"/>
<evidence type="ECO:0000313" key="4">
    <source>
        <dbReference type="EMBL" id="WMW08073.1"/>
    </source>
</evidence>
<dbReference type="Gene3D" id="3.40.50.300">
    <property type="entry name" value="P-loop containing nucleotide triphosphate hydrolases"/>
    <property type="match status" value="1"/>
</dbReference>
<dbReference type="Pfam" id="PF06414">
    <property type="entry name" value="Zeta_toxin"/>
    <property type="match status" value="1"/>
</dbReference>
<dbReference type="RefSeq" id="WP_044488228.1">
    <property type="nucleotide sequence ID" value="NZ_CP132921.1"/>
</dbReference>
<keyword evidence="5" id="KW-1185">Reference proteome</keyword>
<name>A0ABY9QWZ2_9PSED</name>
<dbReference type="PANTHER" id="PTHR39206">
    <property type="entry name" value="SLL8004 PROTEIN"/>
    <property type="match status" value="1"/>
</dbReference>
<dbReference type="PANTHER" id="PTHR39206:SF1">
    <property type="entry name" value="SLL8004 PROTEIN"/>
    <property type="match status" value="1"/>
</dbReference>
<evidence type="ECO:0000256" key="2">
    <source>
        <dbReference type="ARBA" id="ARBA00022840"/>
    </source>
</evidence>
<dbReference type="InterPro" id="IPR027417">
    <property type="entry name" value="P-loop_NTPase"/>
</dbReference>
<dbReference type="EMBL" id="CP132921">
    <property type="protein sequence ID" value="WMW08073.1"/>
    <property type="molecule type" value="Genomic_DNA"/>
</dbReference>
<feature type="domain" description="Zeta toxin" evidence="3">
    <location>
        <begin position="96"/>
        <end position="179"/>
    </location>
</feature>
<dbReference type="SUPFAM" id="SSF52540">
    <property type="entry name" value="P-loop containing nucleoside triphosphate hydrolases"/>
    <property type="match status" value="1"/>
</dbReference>
<dbReference type="Proteomes" id="UP001183127">
    <property type="component" value="Chromosome"/>
</dbReference>
<accession>A0ABY9QWZ2</accession>
<sequence>MARLTSVPRLRVFAGPNGSGKSTIKADLPAALTRLFVNADDLEQEAKSTGFIDLAPFDIATSLPELLWFHTEHYLIQTKQLTDQARQLTLLGSNVDYRAVRVNSYFASVIADFIRQRLLDTNQSFTFESVMSHPSKIEFMRQAQARGYRTYLYFVSTENPQINIERVAIRVRAGGHPVRDDLVRSRYYRSLDLLPEAIAASHRAYVFDNSGQCAVWLAEITAGTQLEYRNEEIPDWFFEHYADVVEP</sequence>